<evidence type="ECO:0000256" key="1">
    <source>
        <dbReference type="SAM" id="SignalP"/>
    </source>
</evidence>
<feature type="signal peptide" evidence="1">
    <location>
        <begin position="1"/>
        <end position="15"/>
    </location>
</feature>
<protein>
    <recommendedName>
        <fullName evidence="4">Polysaccharide lyase family 14 protein</fullName>
    </recommendedName>
</protein>
<evidence type="ECO:0008006" key="4">
    <source>
        <dbReference type="Google" id="ProtNLM"/>
    </source>
</evidence>
<organism evidence="2 3">
    <name type="scientific">Exidia glandulosa HHB12029</name>
    <dbReference type="NCBI Taxonomy" id="1314781"/>
    <lineage>
        <taxon>Eukaryota</taxon>
        <taxon>Fungi</taxon>
        <taxon>Dikarya</taxon>
        <taxon>Basidiomycota</taxon>
        <taxon>Agaricomycotina</taxon>
        <taxon>Agaricomycetes</taxon>
        <taxon>Auriculariales</taxon>
        <taxon>Exidiaceae</taxon>
        <taxon>Exidia</taxon>
    </lineage>
</organism>
<dbReference type="InterPro" id="IPR025975">
    <property type="entry name" value="Polysacc_lyase"/>
</dbReference>
<evidence type="ECO:0000313" key="2">
    <source>
        <dbReference type="EMBL" id="KZV85906.1"/>
    </source>
</evidence>
<name>A0A165E281_EXIGL</name>
<gene>
    <name evidence="2" type="ORF">EXIGLDRAFT_725416</name>
</gene>
<dbReference type="Proteomes" id="UP000077266">
    <property type="component" value="Unassembled WGS sequence"/>
</dbReference>
<keyword evidence="3" id="KW-1185">Reference proteome</keyword>
<dbReference type="AlphaFoldDB" id="A0A165E281"/>
<dbReference type="EMBL" id="KV426172">
    <property type="protein sequence ID" value="KZV85906.1"/>
    <property type="molecule type" value="Genomic_DNA"/>
</dbReference>
<dbReference type="Gene3D" id="2.60.120.200">
    <property type="match status" value="1"/>
</dbReference>
<evidence type="ECO:0000313" key="3">
    <source>
        <dbReference type="Proteomes" id="UP000077266"/>
    </source>
</evidence>
<dbReference type="OrthoDB" id="3190513at2759"/>
<sequence length="257" mass="28282">MRFIPIFAALAVANAKLLIDYRGGDPVSKLGTVDMEHQNLGDHVAAGTGGSNVFIKPENDSKLGVPCLHYKRAPHYRRAEVKNLQHNTLSANKKYFIGYTLRLSHARSGLVIFQWKKQDKDAAPKQNIPFHLEFEGANKLTLGYTTPGSNGSNRTAIWDGTFSTGSSMDNVHKIGLAIDTASDCNGKLELWLDGKKEFSRSNLCTWTGDTYPKWGMYRGEAAAGDDSDPAGHTFNSYVYRVQFSDSSKAEVAESAGW</sequence>
<dbReference type="Pfam" id="PF14099">
    <property type="entry name" value="Polysacc_lyase"/>
    <property type="match status" value="1"/>
</dbReference>
<proteinExistence type="predicted"/>
<dbReference type="InParanoid" id="A0A165E281"/>
<feature type="chain" id="PRO_5012542914" description="Polysaccharide lyase family 14 protein" evidence="1">
    <location>
        <begin position="16"/>
        <end position="257"/>
    </location>
</feature>
<accession>A0A165E281</accession>
<keyword evidence="1" id="KW-0732">Signal</keyword>
<reference evidence="2 3" key="1">
    <citation type="journal article" date="2016" name="Mol. Biol. Evol.">
        <title>Comparative Genomics of Early-Diverging Mushroom-Forming Fungi Provides Insights into the Origins of Lignocellulose Decay Capabilities.</title>
        <authorList>
            <person name="Nagy L.G."/>
            <person name="Riley R."/>
            <person name="Tritt A."/>
            <person name="Adam C."/>
            <person name="Daum C."/>
            <person name="Floudas D."/>
            <person name="Sun H."/>
            <person name="Yadav J.S."/>
            <person name="Pangilinan J."/>
            <person name="Larsson K.H."/>
            <person name="Matsuura K."/>
            <person name="Barry K."/>
            <person name="Labutti K."/>
            <person name="Kuo R."/>
            <person name="Ohm R.A."/>
            <person name="Bhattacharya S.S."/>
            <person name="Shirouzu T."/>
            <person name="Yoshinaga Y."/>
            <person name="Martin F.M."/>
            <person name="Grigoriev I.V."/>
            <person name="Hibbett D.S."/>
        </authorList>
    </citation>
    <scope>NUCLEOTIDE SEQUENCE [LARGE SCALE GENOMIC DNA]</scope>
    <source>
        <strain evidence="2 3">HHB12029</strain>
    </source>
</reference>